<organism evidence="1 2">
    <name type="scientific">Papaver somniferum</name>
    <name type="common">Opium poppy</name>
    <dbReference type="NCBI Taxonomy" id="3469"/>
    <lineage>
        <taxon>Eukaryota</taxon>
        <taxon>Viridiplantae</taxon>
        <taxon>Streptophyta</taxon>
        <taxon>Embryophyta</taxon>
        <taxon>Tracheophyta</taxon>
        <taxon>Spermatophyta</taxon>
        <taxon>Magnoliopsida</taxon>
        <taxon>Ranunculales</taxon>
        <taxon>Papaveraceae</taxon>
        <taxon>Papaveroideae</taxon>
        <taxon>Papaver</taxon>
    </lineage>
</organism>
<name>A0A4Y7I7K7_PAPSO</name>
<protein>
    <submittedName>
        <fullName evidence="1">Uncharacterized protein</fullName>
    </submittedName>
</protein>
<accession>A0A4Y7I7K7</accession>
<reference evidence="1 2" key="1">
    <citation type="journal article" date="2018" name="Science">
        <title>The opium poppy genome and morphinan production.</title>
        <authorList>
            <person name="Guo L."/>
            <person name="Winzer T."/>
            <person name="Yang X."/>
            <person name="Li Y."/>
            <person name="Ning Z."/>
            <person name="He Z."/>
            <person name="Teodor R."/>
            <person name="Lu Y."/>
            <person name="Bowser T.A."/>
            <person name="Graham I.A."/>
            <person name="Ye K."/>
        </authorList>
    </citation>
    <scope>NUCLEOTIDE SEQUENCE [LARGE SCALE GENOMIC DNA]</scope>
    <source>
        <strain evidence="2">cv. HN1</strain>
        <tissue evidence="1">Leaves</tissue>
    </source>
</reference>
<dbReference type="Proteomes" id="UP000316621">
    <property type="component" value="Chromosome 1"/>
</dbReference>
<feature type="non-terminal residue" evidence="1">
    <location>
        <position position="77"/>
    </location>
</feature>
<dbReference type="AlphaFoldDB" id="A0A4Y7I7K7"/>
<keyword evidence="2" id="KW-1185">Reference proteome</keyword>
<dbReference type="EMBL" id="CM010715">
    <property type="protein sequence ID" value="RZC43672.1"/>
    <property type="molecule type" value="Genomic_DNA"/>
</dbReference>
<proteinExistence type="predicted"/>
<evidence type="ECO:0000313" key="1">
    <source>
        <dbReference type="EMBL" id="RZC43672.1"/>
    </source>
</evidence>
<dbReference type="Gramene" id="RZC43672">
    <property type="protein sequence ID" value="RZC43672"/>
    <property type="gene ID" value="C5167_036619"/>
</dbReference>
<gene>
    <name evidence="1" type="ORF">C5167_036619</name>
</gene>
<sequence length="77" mass="8535">MVEIENPRSTQEAALSPVQCAAYLPVPVKVDLGRLSRVEPPSAVEVIKLETSFMSSHRPSTGREIREVDVSWPYLAL</sequence>
<evidence type="ECO:0000313" key="2">
    <source>
        <dbReference type="Proteomes" id="UP000316621"/>
    </source>
</evidence>